<gene>
    <name evidence="1" type="ORF">HJG54_26205</name>
</gene>
<sequence length="148" mass="16547">MGLFDKVFGVQSQVQETFNPAEAFAAICLSAIASDGYLADEELDGLINSINRMQLFKSYPRDVMRRMFDKLFGILRRQGADALFNGAKGSLPFELRESAFAVATDLILADGVVTEQEQDFLNQLYRALEINETLALKIVEVMMIKNRG</sequence>
<dbReference type="SUPFAM" id="SSF158682">
    <property type="entry name" value="TerB-like"/>
    <property type="match status" value="1"/>
</dbReference>
<organism evidence="1">
    <name type="scientific">Leptolyngbya sp. NK1-12</name>
    <dbReference type="NCBI Taxonomy" id="2547451"/>
    <lineage>
        <taxon>Bacteria</taxon>
        <taxon>Bacillati</taxon>
        <taxon>Cyanobacteriota</taxon>
        <taxon>Cyanophyceae</taxon>
        <taxon>Leptolyngbyales</taxon>
        <taxon>Leptolyngbyaceae</taxon>
        <taxon>Leptolyngbya group</taxon>
        <taxon>Leptolyngbya</taxon>
    </lineage>
</organism>
<reference evidence="1" key="1">
    <citation type="submission" date="2020-05" db="EMBL/GenBank/DDBJ databases">
        <authorList>
            <person name="Zhu T."/>
            <person name="Keshari N."/>
            <person name="Lu X."/>
        </authorList>
    </citation>
    <scope>NUCLEOTIDE SEQUENCE</scope>
    <source>
        <strain evidence="1">NK1-12</strain>
    </source>
</reference>
<dbReference type="Gene3D" id="1.10.3680.10">
    <property type="entry name" value="TerB-like"/>
    <property type="match status" value="1"/>
</dbReference>
<dbReference type="InterPro" id="IPR029024">
    <property type="entry name" value="TerB-like"/>
</dbReference>
<dbReference type="CDD" id="cd07176">
    <property type="entry name" value="terB"/>
    <property type="match status" value="1"/>
</dbReference>
<dbReference type="RefSeq" id="WP_316432170.1">
    <property type="nucleotide sequence ID" value="NZ_CP053586.1"/>
</dbReference>
<name>A0AA96WXA8_9CYAN</name>
<proteinExistence type="predicted"/>
<dbReference type="EMBL" id="CP053586">
    <property type="protein sequence ID" value="WNZ25977.1"/>
    <property type="molecule type" value="Genomic_DNA"/>
</dbReference>
<accession>A0AA96WXA8</accession>
<dbReference type="AlphaFoldDB" id="A0AA96WXA8"/>
<protein>
    <submittedName>
        <fullName evidence="1">Tellurite resistance TerB family protein</fullName>
    </submittedName>
</protein>
<evidence type="ECO:0000313" key="1">
    <source>
        <dbReference type="EMBL" id="WNZ25977.1"/>
    </source>
</evidence>